<evidence type="ECO:0000313" key="11">
    <source>
        <dbReference type="Proteomes" id="UP000054166"/>
    </source>
</evidence>
<dbReference type="GO" id="GO:0005634">
    <property type="term" value="C:nucleus"/>
    <property type="evidence" value="ECO:0007669"/>
    <property type="project" value="TreeGrafter"/>
</dbReference>
<dbReference type="Gene3D" id="3.40.50.10810">
    <property type="entry name" value="Tandem AAA-ATPase domain"/>
    <property type="match status" value="3"/>
</dbReference>
<feature type="domain" description="Helicase ATP-binding" evidence="8">
    <location>
        <begin position="477"/>
        <end position="828"/>
    </location>
</feature>
<dbReference type="GO" id="GO:0006281">
    <property type="term" value="P:DNA repair"/>
    <property type="evidence" value="ECO:0007669"/>
    <property type="project" value="TreeGrafter"/>
</dbReference>
<dbReference type="OrthoDB" id="448448at2759"/>
<feature type="compositionally biased region" description="Polar residues" evidence="7">
    <location>
        <begin position="1031"/>
        <end position="1043"/>
    </location>
</feature>
<evidence type="ECO:0000259" key="8">
    <source>
        <dbReference type="PROSITE" id="PS51192"/>
    </source>
</evidence>
<dbReference type="GO" id="GO:0016787">
    <property type="term" value="F:hydrolase activity"/>
    <property type="evidence" value="ECO:0007669"/>
    <property type="project" value="UniProtKB-KW"/>
</dbReference>
<dbReference type="SUPFAM" id="SSF52540">
    <property type="entry name" value="P-loop containing nucleoside triphosphate hydrolases"/>
    <property type="match status" value="2"/>
</dbReference>
<feature type="compositionally biased region" description="Basic residues" evidence="7">
    <location>
        <begin position="1108"/>
        <end position="1119"/>
    </location>
</feature>
<keyword evidence="5" id="KW-0862">Zinc</keyword>
<dbReference type="GO" id="GO:0008270">
    <property type="term" value="F:zinc ion binding"/>
    <property type="evidence" value="ECO:0007669"/>
    <property type="project" value="UniProtKB-KW"/>
</dbReference>
<feature type="compositionally biased region" description="Polar residues" evidence="7">
    <location>
        <begin position="107"/>
        <end position="118"/>
    </location>
</feature>
<organism evidence="10 11">
    <name type="scientific">Piloderma croceum (strain F 1598)</name>
    <dbReference type="NCBI Taxonomy" id="765440"/>
    <lineage>
        <taxon>Eukaryota</taxon>
        <taxon>Fungi</taxon>
        <taxon>Dikarya</taxon>
        <taxon>Basidiomycota</taxon>
        <taxon>Agaricomycotina</taxon>
        <taxon>Agaricomycetes</taxon>
        <taxon>Agaricomycetidae</taxon>
        <taxon>Atheliales</taxon>
        <taxon>Atheliaceae</taxon>
        <taxon>Piloderma</taxon>
    </lineage>
</organism>
<keyword evidence="6" id="KW-0067">ATP-binding</keyword>
<evidence type="ECO:0000256" key="6">
    <source>
        <dbReference type="ARBA" id="ARBA00022840"/>
    </source>
</evidence>
<dbReference type="HOGENOM" id="CLU_000315_2_7_1"/>
<sequence length="1327" mass="144966">MNTTAAPSLSNLSLSSYSSSNPIDLTLEEDDDSTNDPYSMGRLPKRQRTEQSSMDSFSAPSSSFSNNNSYLSSTQLPSISRNSMSNIQRQIPSPSPIKPGFLHSPIGRSSNSPSNGISQAYRPAFAGSSAFFHNGRSGQTSVSPHYSSAIVPSQTPPASAHRQVIDLTGSPSPPPPAFRQLAPSTSNLPHELPPKTPVCIGQLTVTALVLYPVPYLRQHEPGSGDAEWATVQLRYEHNPNKPGGSETIHIMTPRSRAPNGEAVQGEGFGVVEQKVATSLGPMLGKGLIRLDGKVRKGMPNLPILPLQMLVYTPKGNIPVVGNYLHQCGLFLDHPSPPYDVQRLANYHYYNPHNPPAGGHSRALLAANRLGYNPAGADLAGRWNSPGVPGKSVEVQRSQVDELFKSLKSGDELAETEPTSEVGTTLYPHQKKALTFLLERERERTCSDGKYSSLWQARTHPHSRQPSWFHIVTQKEVFREPQECKGAILADDMGLGKTITCVSLIAATLDSARSFAATPIDRVPPPPERGNDSSLSASHFAGSVWGMPEIADTPTSAKAKAKAAKEQDKLEADYVRTCRIKAKSRATLVVCPLSTVSNWEDQFKEHWRGEVIVVGGGSGVSCATAAAQSQSQSQPSTPGPSTSQMSLISEVKAEPKPCTTPCRVREGRPLRVYVYHGNARRPDPAFLADFDAVITTYATLASEFSKQNRSIANAEADEEEEEGSSDGGGVEIDERGNPVLKLPKAKRQALKRKKFGISGNGGVEATSALQTIHWFRVVLDEAHSIKETGTVGSRASCDLMADRRLCLTGTPVQNKLDDVFALIKFLRLDPFDDKNIWTEFIGTPVKYGQPLGVARLQTIMKCITLRRTKESKTHEGQRILSLPPRRDELRYLKFDEQEQSIYDQFFNESKAEFNALSNKNEVMKNYVGILQKILRLRQICDHFELVRGKGLADGQSQDAASTYEDIVAAIAKEGINDSRASAIFALLRESATTQCVECGCELCTVSDPGQTEGGLVDFDGASAPKRGRKSKTTGSRGPTRANSPSVMHPILTRCQHLFCLGCYRSCICPGWPNVAADTRRSCSACQTGLSPSDAVEVNPDSTPLDTAAKKKPAKREKRQKGTSENFHPSTKVKALLGDLVQFSKANPYSVNYDPGSLDIQMVDDQGNEVDDGAIKTVVFSQWTSMLDKIEDALEAAGIRYDRLDGTMKRDDRTRAMEALKHDPGCEVLLVSLKAGGVGLNLTAAQRVYLMDPYWNPAVENQAVDRIHRLGQTRPVTTVKLIIENSIEDRLLEVQKKKTALANMTLGQNFSKAEMLQRRMEELNQLFGS</sequence>
<dbReference type="Pfam" id="PF00271">
    <property type="entry name" value="Helicase_C"/>
    <property type="match status" value="1"/>
</dbReference>
<dbReference type="InterPro" id="IPR049730">
    <property type="entry name" value="SNF2/RAD54-like_C"/>
</dbReference>
<dbReference type="EMBL" id="KN832976">
    <property type="protein sequence ID" value="KIM88547.1"/>
    <property type="molecule type" value="Genomic_DNA"/>
</dbReference>
<accession>A0A0C3CFN0</accession>
<feature type="compositionally biased region" description="Polar residues" evidence="7">
    <location>
        <begin position="74"/>
        <end position="92"/>
    </location>
</feature>
<dbReference type="PANTHER" id="PTHR45626:SF52">
    <property type="entry name" value="SINGLE-STRANDED DNA-DEPENDENT ATPASE (EUROFUNG)"/>
    <property type="match status" value="1"/>
</dbReference>
<feature type="region of interest" description="Disordered" evidence="7">
    <location>
        <begin position="710"/>
        <end position="737"/>
    </location>
</feature>
<dbReference type="Gene3D" id="3.40.50.300">
    <property type="entry name" value="P-loop containing nucleotide triphosphate hydrolases"/>
    <property type="match status" value="1"/>
</dbReference>
<dbReference type="InterPro" id="IPR038718">
    <property type="entry name" value="SNF2-like_sf"/>
</dbReference>
<dbReference type="CDD" id="cd18793">
    <property type="entry name" value="SF2_C_SNF"/>
    <property type="match status" value="1"/>
</dbReference>
<feature type="region of interest" description="Disordered" evidence="7">
    <location>
        <begin position="1087"/>
        <end position="1125"/>
    </location>
</feature>
<dbReference type="PROSITE" id="PS51194">
    <property type="entry name" value="HELICASE_CTER"/>
    <property type="match status" value="1"/>
</dbReference>
<feature type="compositionally biased region" description="Acidic residues" evidence="7">
    <location>
        <begin position="714"/>
        <end position="723"/>
    </location>
</feature>
<dbReference type="PROSITE" id="PS51192">
    <property type="entry name" value="HELICASE_ATP_BIND_1"/>
    <property type="match status" value="1"/>
</dbReference>
<feature type="region of interest" description="Disordered" evidence="7">
    <location>
        <begin position="1013"/>
        <end position="1043"/>
    </location>
</feature>
<dbReference type="GO" id="GO:0008094">
    <property type="term" value="F:ATP-dependent activity, acting on DNA"/>
    <property type="evidence" value="ECO:0007669"/>
    <property type="project" value="TreeGrafter"/>
</dbReference>
<dbReference type="CDD" id="cd18008">
    <property type="entry name" value="DEXDc_SHPRH-like"/>
    <property type="match status" value="1"/>
</dbReference>
<evidence type="ECO:0000313" key="10">
    <source>
        <dbReference type="EMBL" id="KIM88547.1"/>
    </source>
</evidence>
<evidence type="ECO:0000259" key="9">
    <source>
        <dbReference type="PROSITE" id="PS51194"/>
    </source>
</evidence>
<dbReference type="InterPro" id="IPR001650">
    <property type="entry name" value="Helicase_C-like"/>
</dbReference>
<evidence type="ECO:0000256" key="5">
    <source>
        <dbReference type="ARBA" id="ARBA00022833"/>
    </source>
</evidence>
<evidence type="ECO:0000256" key="7">
    <source>
        <dbReference type="SAM" id="MobiDB-lite"/>
    </source>
</evidence>
<dbReference type="InterPro" id="IPR017907">
    <property type="entry name" value="Znf_RING_CS"/>
</dbReference>
<name>A0A0C3CFN0_PILCF</name>
<evidence type="ECO:0000256" key="1">
    <source>
        <dbReference type="ARBA" id="ARBA00022723"/>
    </source>
</evidence>
<reference evidence="10 11" key="1">
    <citation type="submission" date="2014-04" db="EMBL/GenBank/DDBJ databases">
        <authorList>
            <consortium name="DOE Joint Genome Institute"/>
            <person name="Kuo A."/>
            <person name="Tarkka M."/>
            <person name="Buscot F."/>
            <person name="Kohler A."/>
            <person name="Nagy L.G."/>
            <person name="Floudas D."/>
            <person name="Copeland A."/>
            <person name="Barry K.W."/>
            <person name="Cichocki N."/>
            <person name="Veneault-Fourrey C."/>
            <person name="LaButti K."/>
            <person name="Lindquist E.A."/>
            <person name="Lipzen A."/>
            <person name="Lundell T."/>
            <person name="Morin E."/>
            <person name="Murat C."/>
            <person name="Sun H."/>
            <person name="Tunlid A."/>
            <person name="Henrissat B."/>
            <person name="Grigoriev I.V."/>
            <person name="Hibbett D.S."/>
            <person name="Martin F."/>
            <person name="Nordberg H.P."/>
            <person name="Cantor M.N."/>
            <person name="Hua S.X."/>
        </authorList>
    </citation>
    <scope>NUCLEOTIDE SEQUENCE [LARGE SCALE GENOMIC DNA]</scope>
    <source>
        <strain evidence="10 11">F 1598</strain>
    </source>
</reference>
<dbReference type="GO" id="GO:0005524">
    <property type="term" value="F:ATP binding"/>
    <property type="evidence" value="ECO:0007669"/>
    <property type="project" value="UniProtKB-KW"/>
</dbReference>
<reference evidence="11" key="2">
    <citation type="submission" date="2015-01" db="EMBL/GenBank/DDBJ databases">
        <title>Evolutionary Origins and Diversification of the Mycorrhizal Mutualists.</title>
        <authorList>
            <consortium name="DOE Joint Genome Institute"/>
            <consortium name="Mycorrhizal Genomics Consortium"/>
            <person name="Kohler A."/>
            <person name="Kuo A."/>
            <person name="Nagy L.G."/>
            <person name="Floudas D."/>
            <person name="Copeland A."/>
            <person name="Barry K.W."/>
            <person name="Cichocki N."/>
            <person name="Veneault-Fourrey C."/>
            <person name="LaButti K."/>
            <person name="Lindquist E.A."/>
            <person name="Lipzen A."/>
            <person name="Lundell T."/>
            <person name="Morin E."/>
            <person name="Murat C."/>
            <person name="Riley R."/>
            <person name="Ohm R."/>
            <person name="Sun H."/>
            <person name="Tunlid A."/>
            <person name="Henrissat B."/>
            <person name="Grigoriev I.V."/>
            <person name="Hibbett D.S."/>
            <person name="Martin F."/>
        </authorList>
    </citation>
    <scope>NUCLEOTIDE SEQUENCE [LARGE SCALE GENOMIC DNA]</scope>
    <source>
        <strain evidence="11">F 1598</strain>
    </source>
</reference>
<dbReference type="PANTHER" id="PTHR45626">
    <property type="entry name" value="TRANSCRIPTION TERMINATION FACTOR 2-RELATED"/>
    <property type="match status" value="1"/>
</dbReference>
<feature type="compositionally biased region" description="Low complexity" evidence="7">
    <location>
        <begin position="8"/>
        <end position="21"/>
    </location>
</feature>
<feature type="domain" description="Helicase C-terminal" evidence="9">
    <location>
        <begin position="1167"/>
        <end position="1322"/>
    </location>
</feature>
<keyword evidence="11" id="KW-1185">Reference proteome</keyword>
<feature type="compositionally biased region" description="Low complexity" evidence="7">
    <location>
        <begin position="624"/>
        <end position="643"/>
    </location>
</feature>
<dbReference type="InterPro" id="IPR000330">
    <property type="entry name" value="SNF2_N"/>
</dbReference>
<dbReference type="InterPro" id="IPR027417">
    <property type="entry name" value="P-loop_NTPase"/>
</dbReference>
<dbReference type="Pfam" id="PF00176">
    <property type="entry name" value="SNF2-rel_dom"/>
    <property type="match status" value="2"/>
</dbReference>
<dbReference type="InParanoid" id="A0A0C3CFN0"/>
<dbReference type="SMART" id="SM00490">
    <property type="entry name" value="HELICc"/>
    <property type="match status" value="1"/>
</dbReference>
<evidence type="ECO:0000256" key="2">
    <source>
        <dbReference type="ARBA" id="ARBA00022741"/>
    </source>
</evidence>
<feature type="region of interest" description="Disordered" evidence="7">
    <location>
        <begin position="624"/>
        <end position="644"/>
    </location>
</feature>
<dbReference type="SMART" id="SM00487">
    <property type="entry name" value="DEXDc"/>
    <property type="match status" value="1"/>
</dbReference>
<dbReference type="InterPro" id="IPR014001">
    <property type="entry name" value="Helicase_ATP-bd"/>
</dbReference>
<keyword evidence="2" id="KW-0547">Nucleotide-binding</keyword>
<keyword evidence="4" id="KW-0378">Hydrolase</keyword>
<keyword evidence="1" id="KW-0479">Metal-binding</keyword>
<keyword evidence="3" id="KW-0863">Zinc-finger</keyword>
<evidence type="ECO:0000256" key="3">
    <source>
        <dbReference type="ARBA" id="ARBA00022771"/>
    </source>
</evidence>
<feature type="region of interest" description="Disordered" evidence="7">
    <location>
        <begin position="1"/>
        <end position="120"/>
    </location>
</feature>
<dbReference type="InterPro" id="IPR050628">
    <property type="entry name" value="SNF2_RAD54_helicase_TF"/>
</dbReference>
<proteinExistence type="predicted"/>
<dbReference type="STRING" id="765440.A0A0C3CFN0"/>
<feature type="compositionally biased region" description="Low complexity" evidence="7">
    <location>
        <begin position="52"/>
        <end position="73"/>
    </location>
</feature>
<evidence type="ECO:0000256" key="4">
    <source>
        <dbReference type="ARBA" id="ARBA00022801"/>
    </source>
</evidence>
<dbReference type="Proteomes" id="UP000054166">
    <property type="component" value="Unassembled WGS sequence"/>
</dbReference>
<protein>
    <submittedName>
        <fullName evidence="10">Uncharacterized protein</fullName>
    </submittedName>
</protein>
<dbReference type="PROSITE" id="PS00518">
    <property type="entry name" value="ZF_RING_1"/>
    <property type="match status" value="1"/>
</dbReference>
<gene>
    <name evidence="10" type="ORF">PILCRDRAFT_813490</name>
</gene>